<sequence>MMIHPEAFTLLNLSNATLKAGNTIYDGTLSLDCVTISVSQSSLSAQAPAQDVYLVLRIKSYETPLDPSRAIRCFIQNDFRNYSFLGASGEDIVVALHEPGAHEPHIKEDLDTFDSVLEQYAGFEGPKPFDSSEKPQDLRGHVLLVNEDNWEVVGEVDNQIIFQEDPALHDKGQEKEPVIIEIPEEGGARAAFVHAVPPGERDIFTKGASSVSYAISGTTTLLTTAMTSASSYLIKHSESYASSSASTSPARTPPVQPVLAFLTSERTRKGLSAVHEMSGQAVQLSAKTVGLLDSMIRHAVGGGKGKERNTRSASTLSPRGRVSPNPRSRSPSPAPPYSEKPPLPPRRTPSPQPPSLPPRSGASSGASSNFGSPTPLRKRDRFMISADLILSTFDDSTKQILNVGSQQLNAVVAHKYGPEAANTVSLLTGTATNVAIVYIDMKGIGRRALIKRVGKEYIKSGRRRSDGVNRPASNM</sequence>
<feature type="compositionally biased region" description="Low complexity" evidence="1">
    <location>
        <begin position="317"/>
        <end position="331"/>
    </location>
</feature>
<name>A0A0C3CCL5_PILCF</name>
<feature type="region of interest" description="Disordered" evidence="1">
    <location>
        <begin position="300"/>
        <end position="377"/>
    </location>
</feature>
<evidence type="ECO:0000256" key="1">
    <source>
        <dbReference type="SAM" id="MobiDB-lite"/>
    </source>
</evidence>
<evidence type="ECO:0000313" key="3">
    <source>
        <dbReference type="EMBL" id="KIM87432.1"/>
    </source>
</evidence>
<keyword evidence="4" id="KW-1185">Reference proteome</keyword>
<evidence type="ECO:0000259" key="2">
    <source>
        <dbReference type="Pfam" id="PF06911"/>
    </source>
</evidence>
<dbReference type="Pfam" id="PF06911">
    <property type="entry name" value="Senescence"/>
    <property type="match status" value="1"/>
</dbReference>
<gene>
    <name evidence="3" type="ORF">PILCRDRAFT_772482</name>
</gene>
<feature type="domain" description="Senescence" evidence="2">
    <location>
        <begin position="206"/>
        <end position="455"/>
    </location>
</feature>
<reference evidence="3 4" key="1">
    <citation type="submission" date="2014-04" db="EMBL/GenBank/DDBJ databases">
        <authorList>
            <consortium name="DOE Joint Genome Institute"/>
            <person name="Kuo A."/>
            <person name="Tarkka M."/>
            <person name="Buscot F."/>
            <person name="Kohler A."/>
            <person name="Nagy L.G."/>
            <person name="Floudas D."/>
            <person name="Copeland A."/>
            <person name="Barry K.W."/>
            <person name="Cichocki N."/>
            <person name="Veneault-Fourrey C."/>
            <person name="LaButti K."/>
            <person name="Lindquist E.A."/>
            <person name="Lipzen A."/>
            <person name="Lundell T."/>
            <person name="Morin E."/>
            <person name="Murat C."/>
            <person name="Sun H."/>
            <person name="Tunlid A."/>
            <person name="Henrissat B."/>
            <person name="Grigoriev I.V."/>
            <person name="Hibbett D.S."/>
            <person name="Martin F."/>
            <person name="Nordberg H.P."/>
            <person name="Cantor M.N."/>
            <person name="Hua S.X."/>
        </authorList>
    </citation>
    <scope>NUCLEOTIDE SEQUENCE [LARGE SCALE GENOMIC DNA]</scope>
    <source>
        <strain evidence="3 4">F 1598</strain>
    </source>
</reference>
<dbReference type="STRING" id="765440.A0A0C3CCL5"/>
<dbReference type="AlphaFoldDB" id="A0A0C3CCL5"/>
<proteinExistence type="predicted"/>
<accession>A0A0C3CCL5</accession>
<evidence type="ECO:0000313" key="4">
    <source>
        <dbReference type="Proteomes" id="UP000054166"/>
    </source>
</evidence>
<feature type="compositionally biased region" description="Pro residues" evidence="1">
    <location>
        <begin position="332"/>
        <end position="357"/>
    </location>
</feature>
<dbReference type="InParanoid" id="A0A0C3CCL5"/>
<reference evidence="4" key="2">
    <citation type="submission" date="2015-01" db="EMBL/GenBank/DDBJ databases">
        <title>Evolutionary Origins and Diversification of the Mycorrhizal Mutualists.</title>
        <authorList>
            <consortium name="DOE Joint Genome Institute"/>
            <consortium name="Mycorrhizal Genomics Consortium"/>
            <person name="Kohler A."/>
            <person name="Kuo A."/>
            <person name="Nagy L.G."/>
            <person name="Floudas D."/>
            <person name="Copeland A."/>
            <person name="Barry K.W."/>
            <person name="Cichocki N."/>
            <person name="Veneault-Fourrey C."/>
            <person name="LaButti K."/>
            <person name="Lindquist E.A."/>
            <person name="Lipzen A."/>
            <person name="Lundell T."/>
            <person name="Morin E."/>
            <person name="Murat C."/>
            <person name="Riley R."/>
            <person name="Ohm R."/>
            <person name="Sun H."/>
            <person name="Tunlid A."/>
            <person name="Henrissat B."/>
            <person name="Grigoriev I.V."/>
            <person name="Hibbett D.S."/>
            <person name="Martin F."/>
        </authorList>
    </citation>
    <scope>NUCLEOTIDE SEQUENCE [LARGE SCALE GENOMIC DNA]</scope>
    <source>
        <strain evidence="4">F 1598</strain>
    </source>
</reference>
<dbReference type="EMBL" id="KN832979">
    <property type="protein sequence ID" value="KIM87432.1"/>
    <property type="molecule type" value="Genomic_DNA"/>
</dbReference>
<dbReference type="OrthoDB" id="20821at2759"/>
<feature type="compositionally biased region" description="Low complexity" evidence="1">
    <location>
        <begin position="358"/>
        <end position="373"/>
    </location>
</feature>
<dbReference type="Proteomes" id="UP000054166">
    <property type="component" value="Unassembled WGS sequence"/>
</dbReference>
<organism evidence="3 4">
    <name type="scientific">Piloderma croceum (strain F 1598)</name>
    <dbReference type="NCBI Taxonomy" id="765440"/>
    <lineage>
        <taxon>Eukaryota</taxon>
        <taxon>Fungi</taxon>
        <taxon>Dikarya</taxon>
        <taxon>Basidiomycota</taxon>
        <taxon>Agaricomycotina</taxon>
        <taxon>Agaricomycetes</taxon>
        <taxon>Agaricomycetidae</taxon>
        <taxon>Atheliales</taxon>
        <taxon>Atheliaceae</taxon>
        <taxon>Piloderma</taxon>
    </lineage>
</organism>
<dbReference type="InterPro" id="IPR009686">
    <property type="entry name" value="Senescence/spartin_C"/>
</dbReference>
<protein>
    <recommendedName>
        <fullName evidence="2">Senescence domain-containing protein</fullName>
    </recommendedName>
</protein>
<dbReference type="HOGENOM" id="CLU_535408_0_0_1"/>